<dbReference type="InterPro" id="IPR035948">
    <property type="entry name" value="YwqG-like_sf"/>
</dbReference>
<dbReference type="AlphaFoldDB" id="A0A432M628"/>
<dbReference type="PANTHER" id="PTHR36436:SF6">
    <property type="entry name" value="SLL5081 PROTEIN"/>
    <property type="match status" value="1"/>
</dbReference>
<accession>A0A432M628</accession>
<gene>
    <name evidence="1" type="ORF">EKH80_09610</name>
</gene>
<dbReference type="RefSeq" id="WP_126684535.1">
    <property type="nucleotide sequence ID" value="NZ_RYYV01000006.1"/>
</dbReference>
<evidence type="ECO:0000313" key="1">
    <source>
        <dbReference type="EMBL" id="RUL75970.1"/>
    </source>
</evidence>
<dbReference type="InterPro" id="IPR015315">
    <property type="entry name" value="DUF1963"/>
</dbReference>
<keyword evidence="2" id="KW-1185">Reference proteome</keyword>
<proteinExistence type="predicted"/>
<dbReference type="Pfam" id="PF09234">
    <property type="entry name" value="DUF1963"/>
    <property type="match status" value="1"/>
</dbReference>
<evidence type="ECO:0000313" key="2">
    <source>
        <dbReference type="Proteomes" id="UP000274358"/>
    </source>
</evidence>
<dbReference type="Proteomes" id="UP000274358">
    <property type="component" value="Unassembled WGS sequence"/>
</dbReference>
<organism evidence="1 2">
    <name type="scientific">Dyella choica</name>
    <dbReference type="NCBI Taxonomy" id="1927959"/>
    <lineage>
        <taxon>Bacteria</taxon>
        <taxon>Pseudomonadati</taxon>
        <taxon>Pseudomonadota</taxon>
        <taxon>Gammaproteobacteria</taxon>
        <taxon>Lysobacterales</taxon>
        <taxon>Rhodanobacteraceae</taxon>
        <taxon>Dyella</taxon>
    </lineage>
</organism>
<dbReference type="SUPFAM" id="SSF103032">
    <property type="entry name" value="Hypothetical protein YwqG"/>
    <property type="match status" value="1"/>
</dbReference>
<sequence length="657" mass="73142">MDGIRERAQDEVSFPITRQRLMRVFQNLFDYGEKGIVALTTSNSIYGPVPAADYGQAMLWKEGKSVDLFELCTRPVEMAAQREAMAALRSRLMRAAERVHKQLDWAEAHMSERYRELPSYARQMGGDLLLLFFVGAITPRIWRLIDVAQRRVVWESDSDEIRSACGIAGTKPGQVSMLSDVQLPLASGADHLVVQLGMTRVVFVLDGESLVPAEWSVKKRDDYTDKAGSKSSLIARIDYAQNVFAALDARTGKTSKSFPAPSRSKKPSNFYSAPESGRIAISHRGGTVDIVDGFGDSHFTIRPFSQVPRTEALRVRLANDGDWLSAYGWDVFRAVDLTRREVAELPAPPPNLEDDPERVLYDGDMLATRYGVAFMDQSGLSVIPHSDLSWQPVIQPGRGASKKSGATYQRHLDQWRKPALTLKPAKKGNSWLYGSPDLPESEVPLRDGRPMQLLARVDLEDVKAARPENPWPKHGALYFFTAVDAEGAPLEDDLRNLNATQVLWSPGPFITPADSGERLAVKRPLKLAAHKADMPDISAVIVDAAMLSDAELEEYRDWLEQRNLADQPAGHRLGGYPTILQNNDLEAQAARFADDAHYPPRDSAEKAAASRWRLLLQLDSDDVCIWGTDSGVLYFLIHEDDLSRQNFSRIVSVCEGL</sequence>
<dbReference type="PANTHER" id="PTHR36436">
    <property type="entry name" value="SLL5081 PROTEIN"/>
    <property type="match status" value="1"/>
</dbReference>
<name>A0A432M628_9GAMM</name>
<dbReference type="EMBL" id="RYYV01000006">
    <property type="protein sequence ID" value="RUL75970.1"/>
    <property type="molecule type" value="Genomic_DNA"/>
</dbReference>
<protein>
    <submittedName>
        <fullName evidence="1">DUF1963 domain-containing protein</fullName>
    </submittedName>
</protein>
<dbReference type="Gene3D" id="2.30.320.10">
    <property type="entry name" value="YwqG-like"/>
    <property type="match status" value="1"/>
</dbReference>
<dbReference type="OrthoDB" id="4929513at2"/>
<reference evidence="1 2" key="1">
    <citation type="submission" date="2018-12" db="EMBL/GenBank/DDBJ databases">
        <title>Dyella dinghuensis sp. nov. DHOA06 and Dyella choica sp. nov. 4M-K27, isolated from forest soil.</title>
        <authorList>
            <person name="Qiu L.-H."/>
            <person name="Gao Z.-H."/>
        </authorList>
    </citation>
    <scope>NUCLEOTIDE SEQUENCE [LARGE SCALE GENOMIC DNA]</scope>
    <source>
        <strain evidence="1 2">4M-K27</strain>
    </source>
</reference>
<comment type="caution">
    <text evidence="1">The sequence shown here is derived from an EMBL/GenBank/DDBJ whole genome shotgun (WGS) entry which is preliminary data.</text>
</comment>